<reference evidence="2" key="1">
    <citation type="journal article" date="2022" name="Mol. Ecol. Resour.">
        <title>The genomes of chicory, endive, great burdock and yacon provide insights into Asteraceae palaeo-polyploidization history and plant inulin production.</title>
        <authorList>
            <person name="Fan W."/>
            <person name="Wang S."/>
            <person name="Wang H."/>
            <person name="Wang A."/>
            <person name="Jiang F."/>
            <person name="Liu H."/>
            <person name="Zhao H."/>
            <person name="Xu D."/>
            <person name="Zhang Y."/>
        </authorList>
    </citation>
    <scope>NUCLEOTIDE SEQUENCE [LARGE SCALE GENOMIC DNA]</scope>
    <source>
        <strain evidence="2">cv. Yunnan</strain>
    </source>
</reference>
<keyword evidence="2" id="KW-1185">Reference proteome</keyword>
<organism evidence="1 2">
    <name type="scientific">Smallanthus sonchifolius</name>
    <dbReference type="NCBI Taxonomy" id="185202"/>
    <lineage>
        <taxon>Eukaryota</taxon>
        <taxon>Viridiplantae</taxon>
        <taxon>Streptophyta</taxon>
        <taxon>Embryophyta</taxon>
        <taxon>Tracheophyta</taxon>
        <taxon>Spermatophyta</taxon>
        <taxon>Magnoliopsida</taxon>
        <taxon>eudicotyledons</taxon>
        <taxon>Gunneridae</taxon>
        <taxon>Pentapetalae</taxon>
        <taxon>asterids</taxon>
        <taxon>campanulids</taxon>
        <taxon>Asterales</taxon>
        <taxon>Asteraceae</taxon>
        <taxon>Asteroideae</taxon>
        <taxon>Heliantheae alliance</taxon>
        <taxon>Millerieae</taxon>
        <taxon>Smallanthus</taxon>
    </lineage>
</organism>
<evidence type="ECO:0000313" key="1">
    <source>
        <dbReference type="EMBL" id="KAI3761101.1"/>
    </source>
</evidence>
<evidence type="ECO:0000313" key="2">
    <source>
        <dbReference type="Proteomes" id="UP001056120"/>
    </source>
</evidence>
<proteinExistence type="predicted"/>
<sequence length="316" mass="35559">MQQRNSERIELVEDTIDEFDEEDSGENDSGELKKLSSCSVQIVNRTCYHVAFKLTTDNPNKYFVSPNTGVIDPNSACNFSVTMQAQKVAPLDMVFRDTLLVQSTVVQAGMKEGDLTSNMLFSKEDGKVVEEKRLKVILIPSTSQLVQSNEDKVLKGDLLQKHNFHAKMLTGPRWKGKGSEVKALANPISKSISDLQSSLIKSNSRAILSGCSVLLASNPEQTDLLSQTCFGQPIITVDKDKQWFQLTFEEAFYLCFYLKCKKIAGGDDVIKTDNKLWEYMTSRRVSFPDFFKAYSHLRVKNWVVRSGCQYGVDFVA</sequence>
<gene>
    <name evidence="1" type="ORF">L1987_51509</name>
</gene>
<comment type="caution">
    <text evidence="1">The sequence shown here is derived from an EMBL/GenBank/DDBJ whole genome shotgun (WGS) entry which is preliminary data.</text>
</comment>
<name>A0ACB9EQV3_9ASTR</name>
<reference evidence="1 2" key="2">
    <citation type="journal article" date="2022" name="Mol. Ecol. Resour.">
        <title>The genomes of chicory, endive, great burdock and yacon provide insights into Asteraceae paleo-polyploidization history and plant inulin production.</title>
        <authorList>
            <person name="Fan W."/>
            <person name="Wang S."/>
            <person name="Wang H."/>
            <person name="Wang A."/>
            <person name="Jiang F."/>
            <person name="Liu H."/>
            <person name="Zhao H."/>
            <person name="Xu D."/>
            <person name="Zhang Y."/>
        </authorList>
    </citation>
    <scope>NUCLEOTIDE SEQUENCE [LARGE SCALE GENOMIC DNA]</scope>
    <source>
        <strain evidence="2">cv. Yunnan</strain>
        <tissue evidence="1">Leaves</tissue>
    </source>
</reference>
<dbReference type="EMBL" id="CM042034">
    <property type="protein sequence ID" value="KAI3761101.1"/>
    <property type="molecule type" value="Genomic_DNA"/>
</dbReference>
<accession>A0ACB9EQV3</accession>
<dbReference type="Proteomes" id="UP001056120">
    <property type="component" value="Linkage Group LG17"/>
</dbReference>
<protein>
    <submittedName>
        <fullName evidence="1">Uncharacterized protein</fullName>
    </submittedName>
</protein>